<dbReference type="GO" id="GO:0016787">
    <property type="term" value="F:hydrolase activity"/>
    <property type="evidence" value="ECO:0007669"/>
    <property type="project" value="UniProtKB-KW"/>
</dbReference>
<sequence>MITREEAWKLLTKYNKEEFHIQHALTVEGTMNYFAKKLGYADEADFWSIVGLLHDLDFEMYPEQHCSKTQEIMKEYGVDERIIRAAASHGYGLCAEEQPKPEHEMEKVLFAADELTGLIGAAARMRPSKSVMDMELSSLKKKFKDKKFAAGCSRDVIKQGADMLGWQLDELFEETILAMRSCEEYVNSQMKAYNS</sequence>
<dbReference type="EMBL" id="FQZO01000002">
    <property type="protein sequence ID" value="SHI97307.1"/>
    <property type="molecule type" value="Genomic_DNA"/>
</dbReference>
<keyword evidence="1" id="KW-0378">Hydrolase</keyword>
<evidence type="ECO:0000313" key="2">
    <source>
        <dbReference type="Proteomes" id="UP000184080"/>
    </source>
</evidence>
<gene>
    <name evidence="1" type="ORF">SAMN05444401_1950</name>
</gene>
<evidence type="ECO:0000313" key="1">
    <source>
        <dbReference type="EMBL" id="SHI97307.1"/>
    </source>
</evidence>
<dbReference type="AlphaFoldDB" id="A0A1M6FHZ8"/>
<keyword evidence="2" id="KW-1185">Reference proteome</keyword>
<dbReference type="Proteomes" id="UP000184080">
    <property type="component" value="Unassembled WGS sequence"/>
</dbReference>
<dbReference type="OrthoDB" id="9801160at2"/>
<dbReference type="PANTHER" id="PTHR38659">
    <property type="entry name" value="METAL-DEPENDENT PHOSPHOHYDROLASE"/>
    <property type="match status" value="1"/>
</dbReference>
<reference evidence="1 2" key="1">
    <citation type="submission" date="2016-11" db="EMBL/GenBank/DDBJ databases">
        <authorList>
            <person name="Jaros S."/>
            <person name="Januszkiewicz K."/>
            <person name="Wedrychowicz H."/>
        </authorList>
    </citation>
    <scope>NUCLEOTIDE SEQUENCE [LARGE SCALE GENOMIC DNA]</scope>
    <source>
        <strain evidence="1 2">DSM 21864</strain>
    </source>
</reference>
<dbReference type="Gene3D" id="1.10.3210.10">
    <property type="entry name" value="Hypothetical protein af1432"/>
    <property type="match status" value="1"/>
</dbReference>
<name>A0A1M6FHZ8_9CLOT</name>
<proteinExistence type="predicted"/>
<organism evidence="1 2">
    <name type="scientific">Clostridium amylolyticum</name>
    <dbReference type="NCBI Taxonomy" id="1121298"/>
    <lineage>
        <taxon>Bacteria</taxon>
        <taxon>Bacillati</taxon>
        <taxon>Bacillota</taxon>
        <taxon>Clostridia</taxon>
        <taxon>Eubacteriales</taxon>
        <taxon>Clostridiaceae</taxon>
        <taxon>Clostridium</taxon>
    </lineage>
</organism>
<accession>A0A1M6FHZ8</accession>
<dbReference type="PANTHER" id="PTHR38659:SF2">
    <property type="entry name" value="HDIG DOMAIN PROTEIN"/>
    <property type="match status" value="1"/>
</dbReference>
<dbReference type="STRING" id="1121298.SAMN05444401_1950"/>
<dbReference type="SUPFAM" id="SSF109604">
    <property type="entry name" value="HD-domain/PDEase-like"/>
    <property type="match status" value="1"/>
</dbReference>
<dbReference type="RefSeq" id="WP_073005932.1">
    <property type="nucleotide sequence ID" value="NZ_FQZO01000002.1"/>
</dbReference>
<protein>
    <submittedName>
        <fullName evidence="1">Predicted hydrolase, HD superfamily</fullName>
    </submittedName>
</protein>